<feature type="region of interest" description="Disordered" evidence="11">
    <location>
        <begin position="1"/>
        <end position="30"/>
    </location>
</feature>
<protein>
    <recommendedName>
        <fullName evidence="4">polynucleotide adenylyltransferase</fullName>
        <ecNumber evidence="4">2.7.7.19</ecNumber>
    </recommendedName>
</protein>
<comment type="catalytic activity">
    <reaction evidence="10">
        <text>RNA(n) + ATP = RNA(n)-3'-adenine ribonucleotide + diphosphate</text>
        <dbReference type="Rhea" id="RHEA:11332"/>
        <dbReference type="Rhea" id="RHEA-COMP:14527"/>
        <dbReference type="Rhea" id="RHEA-COMP:17347"/>
        <dbReference type="ChEBI" id="CHEBI:30616"/>
        <dbReference type="ChEBI" id="CHEBI:33019"/>
        <dbReference type="ChEBI" id="CHEBI:140395"/>
        <dbReference type="ChEBI" id="CHEBI:173115"/>
        <dbReference type="EC" id="2.7.7.19"/>
    </reaction>
</comment>
<evidence type="ECO:0000256" key="5">
    <source>
        <dbReference type="ARBA" id="ARBA00022490"/>
    </source>
</evidence>
<dbReference type="PANTHER" id="PTHR12271:SF40">
    <property type="entry name" value="POLY(A) RNA POLYMERASE GLD2"/>
    <property type="match status" value="1"/>
</dbReference>
<evidence type="ECO:0000256" key="1">
    <source>
        <dbReference type="ARBA" id="ARBA00001936"/>
    </source>
</evidence>
<evidence type="ECO:0000256" key="4">
    <source>
        <dbReference type="ARBA" id="ARBA00012388"/>
    </source>
</evidence>
<keyword evidence="8" id="KW-0460">Magnesium</keyword>
<reference evidence="14" key="3">
    <citation type="submission" date="2025-09" db="UniProtKB">
        <authorList>
            <consortium name="Ensembl"/>
        </authorList>
    </citation>
    <scope>IDENTIFICATION</scope>
</reference>
<dbReference type="Pfam" id="PF03828">
    <property type="entry name" value="PAP_assoc"/>
    <property type="match status" value="1"/>
</dbReference>
<dbReference type="Ensembl" id="ENSGWIT00000003093.1">
    <property type="protein sequence ID" value="ENSGWIP00000002858.1"/>
    <property type="gene ID" value="ENSGWIG00000001572.1"/>
</dbReference>
<dbReference type="Pfam" id="PF22600">
    <property type="entry name" value="MTPAP-like_central"/>
    <property type="match status" value="1"/>
</dbReference>
<evidence type="ECO:0000256" key="8">
    <source>
        <dbReference type="ARBA" id="ARBA00022842"/>
    </source>
</evidence>
<evidence type="ECO:0000256" key="9">
    <source>
        <dbReference type="ARBA" id="ARBA00038491"/>
    </source>
</evidence>
<organism evidence="14 15">
    <name type="scientific">Gouania willdenowi</name>
    <name type="common">Blunt-snouted clingfish</name>
    <name type="synonym">Lepadogaster willdenowi</name>
    <dbReference type="NCBI Taxonomy" id="441366"/>
    <lineage>
        <taxon>Eukaryota</taxon>
        <taxon>Metazoa</taxon>
        <taxon>Chordata</taxon>
        <taxon>Craniata</taxon>
        <taxon>Vertebrata</taxon>
        <taxon>Euteleostomi</taxon>
        <taxon>Actinopterygii</taxon>
        <taxon>Neopterygii</taxon>
        <taxon>Teleostei</taxon>
        <taxon>Neoteleostei</taxon>
        <taxon>Acanthomorphata</taxon>
        <taxon>Ovalentaria</taxon>
        <taxon>Blenniimorphae</taxon>
        <taxon>Blenniiformes</taxon>
        <taxon>Gobiesocoidei</taxon>
        <taxon>Gobiesocidae</taxon>
        <taxon>Gobiesocinae</taxon>
        <taxon>Gouania</taxon>
    </lineage>
</organism>
<dbReference type="InterPro" id="IPR043519">
    <property type="entry name" value="NT_sf"/>
</dbReference>
<dbReference type="GO" id="GO:0005737">
    <property type="term" value="C:cytoplasm"/>
    <property type="evidence" value="ECO:0007669"/>
    <property type="project" value="UniProtKB-SubCell"/>
</dbReference>
<evidence type="ECO:0000256" key="7">
    <source>
        <dbReference type="ARBA" id="ARBA00022723"/>
    </source>
</evidence>
<dbReference type="GO" id="GO:1990817">
    <property type="term" value="F:poly(A) RNA polymerase activity"/>
    <property type="evidence" value="ECO:0007669"/>
    <property type="project" value="UniProtKB-EC"/>
</dbReference>
<gene>
    <name evidence="14" type="primary">tent2</name>
</gene>
<sequence length="466" mass="53546">MLRHHTGRRRHGANYSNPAPMYSPPPVNHHEYNHLNMADIHSWHGSETSSSIDVPHHMETRKRRFNQPFLYAEKRQCFDSAPPPYDMSPAQVPVSPRRHFPEVGEPMRAAEHGDPRFPMQLRPAVPPPSDSHSWLQSCSTDRLSSEMLELFEACQQQSSDLVWKEVCRVQLQEDIRRLYPVARLYLTGSSMNGLGCRSSDADLCLVIEARKKHDVVAALSELQKLFRTLSYIVKATVIRAKVPILKFKERSSGLEFDLNINNTVGIRNTFLLRSYAFADLRVRPLILVIKKWARHMKINDASQGTLSSYSLVLMTLHYLQTLKEPVLPCLQKDFPTCFDPSLLVDQIPEEAKRVPPFASKNPSSLGKLFIGFLRYYSTEFRWDQQVISVRLAKAFPTTSSTVWKNKFICVEEPFERRNVAQAVHKKIKFDLITAQFEKSYRIVQSHGNLNSILPLRDIINKEVSHS</sequence>
<evidence type="ECO:0000259" key="12">
    <source>
        <dbReference type="Pfam" id="PF03828"/>
    </source>
</evidence>
<comment type="cofactor">
    <cofactor evidence="1">
        <name>Mn(2+)</name>
        <dbReference type="ChEBI" id="CHEBI:29035"/>
    </cofactor>
</comment>
<evidence type="ECO:0000256" key="6">
    <source>
        <dbReference type="ARBA" id="ARBA00022679"/>
    </source>
</evidence>
<dbReference type="Gene3D" id="3.30.460.10">
    <property type="entry name" value="Beta Polymerase, domain 2"/>
    <property type="match status" value="1"/>
</dbReference>
<reference evidence="14" key="1">
    <citation type="submission" date="2020-06" db="EMBL/GenBank/DDBJ databases">
        <authorList>
            <consortium name="Wellcome Sanger Institute Data Sharing"/>
        </authorList>
    </citation>
    <scope>NUCLEOTIDE SEQUENCE [LARGE SCALE GENOMIC DNA]</scope>
</reference>
<evidence type="ECO:0000256" key="3">
    <source>
        <dbReference type="ARBA" id="ARBA00004496"/>
    </source>
</evidence>
<dbReference type="EC" id="2.7.7.19" evidence="4"/>
<dbReference type="RefSeq" id="XP_028312415.1">
    <property type="nucleotide sequence ID" value="XM_028456614.1"/>
</dbReference>
<keyword evidence="6" id="KW-0808">Transferase</keyword>
<dbReference type="InterPro" id="IPR002058">
    <property type="entry name" value="PAP_assoc"/>
</dbReference>
<feature type="compositionally biased region" description="Basic residues" evidence="11">
    <location>
        <begin position="1"/>
        <end position="12"/>
    </location>
</feature>
<dbReference type="Gene3D" id="1.10.1410.10">
    <property type="match status" value="1"/>
</dbReference>
<dbReference type="CDD" id="cd05402">
    <property type="entry name" value="NT_PAP_TUTase"/>
    <property type="match status" value="1"/>
</dbReference>
<name>A0A8C5D8L8_GOUWI</name>
<dbReference type="GO" id="GO:0031123">
    <property type="term" value="P:RNA 3'-end processing"/>
    <property type="evidence" value="ECO:0007669"/>
    <property type="project" value="TreeGrafter"/>
</dbReference>
<dbReference type="SUPFAM" id="SSF81631">
    <property type="entry name" value="PAP/OAS1 substrate-binding domain"/>
    <property type="match status" value="1"/>
</dbReference>
<dbReference type="AlphaFoldDB" id="A0A8C5D8L8"/>
<feature type="domain" description="Poly(A) RNA polymerase mitochondrial-like central palm" evidence="13">
    <location>
        <begin position="143"/>
        <end position="276"/>
    </location>
</feature>
<comment type="similarity">
    <text evidence="9">Belongs to the DNA polymerase type-B-like family. GLD2 subfamily.</text>
</comment>
<dbReference type="GO" id="GO:0046872">
    <property type="term" value="F:metal ion binding"/>
    <property type="evidence" value="ECO:0007669"/>
    <property type="project" value="UniProtKB-KW"/>
</dbReference>
<dbReference type="CTD" id="167153"/>
<dbReference type="Proteomes" id="UP000694680">
    <property type="component" value="Chromosome 9"/>
</dbReference>
<evidence type="ECO:0000313" key="14">
    <source>
        <dbReference type="Ensembl" id="ENSGWIP00000002858.1"/>
    </source>
</evidence>
<keyword evidence="5" id="KW-0963">Cytoplasm</keyword>
<proteinExistence type="inferred from homology"/>
<evidence type="ECO:0000259" key="13">
    <source>
        <dbReference type="Pfam" id="PF22600"/>
    </source>
</evidence>
<feature type="domain" description="PAP-associated" evidence="12">
    <location>
        <begin position="364"/>
        <end position="418"/>
    </location>
</feature>
<evidence type="ECO:0000256" key="10">
    <source>
        <dbReference type="ARBA" id="ARBA00048830"/>
    </source>
</evidence>
<dbReference type="InterPro" id="IPR054708">
    <property type="entry name" value="MTPAP-like_central"/>
</dbReference>
<evidence type="ECO:0000256" key="2">
    <source>
        <dbReference type="ARBA" id="ARBA00001946"/>
    </source>
</evidence>
<dbReference type="SUPFAM" id="SSF81301">
    <property type="entry name" value="Nucleotidyltransferase"/>
    <property type="match status" value="1"/>
</dbReference>
<evidence type="ECO:0000256" key="11">
    <source>
        <dbReference type="SAM" id="MobiDB-lite"/>
    </source>
</evidence>
<evidence type="ECO:0000313" key="15">
    <source>
        <dbReference type="Proteomes" id="UP000694680"/>
    </source>
</evidence>
<dbReference type="PANTHER" id="PTHR12271">
    <property type="entry name" value="POLY A POLYMERASE CID PAP -RELATED"/>
    <property type="match status" value="1"/>
</dbReference>
<dbReference type="GeneID" id="114469280"/>
<reference evidence="14" key="2">
    <citation type="submission" date="2025-08" db="UniProtKB">
        <authorList>
            <consortium name="Ensembl"/>
        </authorList>
    </citation>
    <scope>IDENTIFICATION</scope>
</reference>
<dbReference type="OrthoDB" id="2274644at2759"/>
<accession>A0A8C5D8L8</accession>
<comment type="subcellular location">
    <subcellularLocation>
        <location evidence="3">Cytoplasm</location>
    </subcellularLocation>
</comment>
<keyword evidence="15" id="KW-1185">Reference proteome</keyword>
<keyword evidence="7" id="KW-0479">Metal-binding</keyword>
<comment type="cofactor">
    <cofactor evidence="2">
        <name>Mg(2+)</name>
        <dbReference type="ChEBI" id="CHEBI:18420"/>
    </cofactor>
</comment>